<dbReference type="InterPro" id="IPR014941">
    <property type="entry name" value="FimB/Mfa2/Mfa3"/>
</dbReference>
<evidence type="ECO:0008006" key="10">
    <source>
        <dbReference type="Google" id="ProtNLM"/>
    </source>
</evidence>
<gene>
    <name evidence="8" type="ORF">D8S85_03560</name>
</gene>
<proteinExistence type="inferred from homology"/>
<sequence>MKIEYIICMLIALGLGSCSDKGENQGTVYGKVNVALSVTLPEPENVHSFSRAYTDSEIRNVDVLVFGEDGKFIERVKVDGGELTPSGTEISFSIRLDATSKRRVIHLITNGRTPDGMTDRLNFNDITPGMLESAAIPALKTTAITSGSWENHVMPLIMWGRVELPTGINIVTKAEGVKLLRAAACLQVKKGVTNSTNGLNDFVIQSITVNKGFDRGYLTPTNYSTTVTPATGRPLAGSTLNYANGWSAGETPSLYIYECNCTISDYMGVIIKAKYKGQEGYYKVMMFDNGGTPLNVVRNHRYIITIISVNGPGYANVTDAINFAPSNALKVELTDEDADFPCIVADAQHRMTISNNVFNLYGKNQATSVANNIEICTVYSSRGVTPVVTGGTAWLTGLQVQALGSNKYKLVGNFGGMTTLVSTTLTIACDNLSQTVDVNWHPEISSQKDGNSYVLDLVNTTNHNWSIQIMNPSSTTWLALHPTASLPAAFPGVDGFLSELNSNHYTHAYLHVGFGNNRSGKVQMSSVVSGKTKAYKIIIVQ</sequence>
<keyword evidence="5" id="KW-0564">Palmitate</keyword>
<keyword evidence="4" id="KW-0472">Membrane</keyword>
<dbReference type="OrthoDB" id="1044731at2"/>
<protein>
    <recommendedName>
        <fullName evidence="10">BACON domain-containing protein</fullName>
    </recommendedName>
</protein>
<dbReference type="RefSeq" id="WP_106625264.1">
    <property type="nucleotide sequence ID" value="NZ_CP032819.1"/>
</dbReference>
<evidence type="ECO:0000256" key="2">
    <source>
        <dbReference type="ARBA" id="ARBA00007248"/>
    </source>
</evidence>
<comment type="similarity">
    <text evidence="2">Belongs to the bacteroidetes fimbrillin superfamily. FimB/Mfa2 family.</text>
</comment>
<dbReference type="AlphaFoldDB" id="A0A3Q9IRA6"/>
<evidence type="ECO:0000256" key="1">
    <source>
        <dbReference type="ARBA" id="ARBA00004442"/>
    </source>
</evidence>
<dbReference type="PROSITE" id="PS51257">
    <property type="entry name" value="PROKAR_LIPOPROTEIN"/>
    <property type="match status" value="1"/>
</dbReference>
<evidence type="ECO:0000256" key="7">
    <source>
        <dbReference type="ARBA" id="ARBA00023288"/>
    </source>
</evidence>
<dbReference type="GO" id="GO:0009279">
    <property type="term" value="C:cell outer membrane"/>
    <property type="evidence" value="ECO:0007669"/>
    <property type="project" value="UniProtKB-SubCell"/>
</dbReference>
<evidence type="ECO:0000256" key="5">
    <source>
        <dbReference type="ARBA" id="ARBA00023139"/>
    </source>
</evidence>
<comment type="subcellular location">
    <subcellularLocation>
        <location evidence="1">Cell outer membrane</location>
    </subcellularLocation>
</comment>
<evidence type="ECO:0000256" key="4">
    <source>
        <dbReference type="ARBA" id="ARBA00023136"/>
    </source>
</evidence>
<dbReference type="EMBL" id="CP032819">
    <property type="protein sequence ID" value="AZS31870.1"/>
    <property type="molecule type" value="Genomic_DNA"/>
</dbReference>
<accession>A0A3Q9IRA6</accession>
<reference evidence="8 9" key="1">
    <citation type="submission" date="2018-10" db="EMBL/GenBank/DDBJ databases">
        <title>Butyricimonas faecalis sp. nov., isolated from human faeces and emended description of the genus Butyricimonas.</title>
        <authorList>
            <person name="Le Roy T."/>
            <person name="Van der Smissen P."/>
            <person name="Paquot A."/>
            <person name="Delzenne N."/>
            <person name="Muccioli G."/>
            <person name="Collet J.-F."/>
            <person name="Cani P.D."/>
        </authorList>
    </citation>
    <scope>NUCLEOTIDE SEQUENCE [LARGE SCALE GENOMIC DNA]</scope>
    <source>
        <strain evidence="8 9">H184</strain>
    </source>
</reference>
<dbReference type="KEGG" id="buy:D8S85_03560"/>
<name>A0A3Q9IRA6_9BACT</name>
<keyword evidence="3" id="KW-0732">Signal</keyword>
<evidence type="ECO:0000256" key="3">
    <source>
        <dbReference type="ARBA" id="ARBA00022729"/>
    </source>
</evidence>
<dbReference type="Proteomes" id="UP000270673">
    <property type="component" value="Chromosome"/>
</dbReference>
<evidence type="ECO:0000313" key="8">
    <source>
        <dbReference type="EMBL" id="AZS31870.1"/>
    </source>
</evidence>
<dbReference type="Pfam" id="PF08842">
    <property type="entry name" value="Mfa2"/>
    <property type="match status" value="1"/>
</dbReference>
<evidence type="ECO:0000313" key="9">
    <source>
        <dbReference type="Proteomes" id="UP000270673"/>
    </source>
</evidence>
<keyword evidence="7" id="KW-0449">Lipoprotein</keyword>
<keyword evidence="6" id="KW-0998">Cell outer membrane</keyword>
<keyword evidence="9" id="KW-1185">Reference proteome</keyword>
<organism evidence="8 9">
    <name type="scientific">Butyricimonas faecalis</name>
    <dbReference type="NCBI Taxonomy" id="2093856"/>
    <lineage>
        <taxon>Bacteria</taxon>
        <taxon>Pseudomonadati</taxon>
        <taxon>Bacteroidota</taxon>
        <taxon>Bacteroidia</taxon>
        <taxon>Bacteroidales</taxon>
        <taxon>Odoribacteraceae</taxon>
        <taxon>Butyricimonas</taxon>
    </lineage>
</organism>
<evidence type="ECO:0000256" key="6">
    <source>
        <dbReference type="ARBA" id="ARBA00023237"/>
    </source>
</evidence>